<dbReference type="OrthoDB" id="9875925at2"/>
<reference evidence="2 3" key="1">
    <citation type="submission" date="2019-01" db="EMBL/GenBank/DDBJ databases">
        <title>Whole Genome of Ornithobacterium rhinotracheale FARPER-174b.</title>
        <authorList>
            <person name="Tataje-Lavanda L.A."/>
            <person name="Montalvan A."/>
            <person name="Montesinos R."/>
            <person name="Zimic M."/>
            <person name="Fernandez-Sanchez M."/>
            <person name="Fernandez-Diaz M."/>
        </authorList>
    </citation>
    <scope>NUCLEOTIDE SEQUENCE [LARGE SCALE GENOMIC DNA]</scope>
    <source>
        <strain evidence="2 3">FARPER-174b</strain>
    </source>
</reference>
<organism evidence="2 3">
    <name type="scientific">Ornithobacterium rhinotracheale</name>
    <dbReference type="NCBI Taxonomy" id="28251"/>
    <lineage>
        <taxon>Bacteria</taxon>
        <taxon>Pseudomonadati</taxon>
        <taxon>Bacteroidota</taxon>
        <taxon>Flavobacteriia</taxon>
        <taxon>Flavobacteriales</taxon>
        <taxon>Weeksellaceae</taxon>
        <taxon>Ornithobacterium</taxon>
    </lineage>
</organism>
<protein>
    <submittedName>
        <fullName evidence="2">Uncharacterized protein</fullName>
    </submittedName>
</protein>
<gene>
    <name evidence="2" type="ORF">EQP59_03155</name>
</gene>
<evidence type="ECO:0000313" key="3">
    <source>
        <dbReference type="Proteomes" id="UP000287701"/>
    </source>
</evidence>
<proteinExistence type="predicted"/>
<keyword evidence="1" id="KW-1133">Transmembrane helix</keyword>
<name>A0A3R5URC2_ORNRH</name>
<accession>A0A3R5URC2</accession>
<dbReference type="RefSeq" id="WP_128500912.1">
    <property type="nucleotide sequence ID" value="NZ_CP035107.1"/>
</dbReference>
<keyword evidence="1" id="KW-0472">Membrane</keyword>
<keyword evidence="1" id="KW-0812">Transmembrane</keyword>
<evidence type="ECO:0000313" key="2">
    <source>
        <dbReference type="EMBL" id="QAR30421.1"/>
    </source>
</evidence>
<dbReference type="EMBL" id="CP035107">
    <property type="protein sequence ID" value="QAR30421.1"/>
    <property type="molecule type" value="Genomic_DNA"/>
</dbReference>
<evidence type="ECO:0000256" key="1">
    <source>
        <dbReference type="SAM" id="Phobius"/>
    </source>
</evidence>
<sequence length="156" mass="18297">MSAKRRISNEEIGKILFEAISEHTKRMETNEKHITQIENAIKSHVTEAKNIHIDVDSSKLQSSMNEIDTLMTNQLKSLKALLNIPKMAMYILFGLFVYIVIISGISFYSFNKMTNEVKDYRKQVEKYEGMKSYFQSFLDNSKEGKKAFEKWKRNRQ</sequence>
<feature type="transmembrane region" description="Helical" evidence="1">
    <location>
        <begin position="87"/>
        <end position="110"/>
    </location>
</feature>
<dbReference type="AlphaFoldDB" id="A0A3R5URC2"/>
<dbReference type="Proteomes" id="UP000287701">
    <property type="component" value="Chromosome"/>
</dbReference>